<protein>
    <submittedName>
        <fullName evidence="1">Uncharacterized protein</fullName>
    </submittedName>
</protein>
<comment type="caution">
    <text evidence="1">The sequence shown here is derived from an EMBL/GenBank/DDBJ whole genome shotgun (WGS) entry which is preliminary data.</text>
</comment>
<evidence type="ECO:0000313" key="2">
    <source>
        <dbReference type="Proteomes" id="UP000588491"/>
    </source>
</evidence>
<dbReference type="SUPFAM" id="SSF103642">
    <property type="entry name" value="Sec-C motif"/>
    <property type="match status" value="1"/>
</dbReference>
<dbReference type="Proteomes" id="UP000588491">
    <property type="component" value="Unassembled WGS sequence"/>
</dbReference>
<proteinExistence type="predicted"/>
<dbReference type="AlphaFoldDB" id="A0A7Y0K520"/>
<reference evidence="1 2" key="1">
    <citation type="submission" date="2020-04" db="EMBL/GenBank/DDBJ databases">
        <title>Bacillus sp. UniB3 isolated from commercial digestive syrup.</title>
        <authorList>
            <person name="Thorat V."/>
            <person name="Kirdat K."/>
            <person name="Tiwarekar B."/>
            <person name="Yadav A."/>
        </authorList>
    </citation>
    <scope>NUCLEOTIDE SEQUENCE [LARGE SCALE GENOMIC DNA]</scope>
    <source>
        <strain evidence="1 2">UniB3</strain>
    </source>
</reference>
<organism evidence="1 2">
    <name type="scientific">Niallia alba</name>
    <dbReference type="NCBI Taxonomy" id="2729105"/>
    <lineage>
        <taxon>Bacteria</taxon>
        <taxon>Bacillati</taxon>
        <taxon>Bacillota</taxon>
        <taxon>Bacilli</taxon>
        <taxon>Bacillales</taxon>
        <taxon>Bacillaceae</taxon>
        <taxon>Niallia</taxon>
    </lineage>
</organism>
<name>A0A7Y0K520_9BACI</name>
<gene>
    <name evidence="1" type="ORF">HHU08_02710</name>
</gene>
<dbReference type="EMBL" id="JABBPK010000001">
    <property type="protein sequence ID" value="NMO75938.1"/>
    <property type="molecule type" value="Genomic_DNA"/>
</dbReference>
<evidence type="ECO:0000313" key="1">
    <source>
        <dbReference type="EMBL" id="NMO75938.1"/>
    </source>
</evidence>
<dbReference type="Pfam" id="PF02810">
    <property type="entry name" value="SEC-C"/>
    <property type="match status" value="1"/>
</dbReference>
<dbReference type="Gene3D" id="3.10.450.50">
    <property type="match status" value="1"/>
</dbReference>
<dbReference type="InterPro" id="IPR004027">
    <property type="entry name" value="SEC_C_motif"/>
</dbReference>
<sequence length="164" mass="18719">METMEKSDILSGNTFSYFDVFEEKKGLVLGTEVNDIKYIIYDQYCMNPSCKCDDVILIFTESENNDSEFAIRLSLKRKRYEILDIYGISKRQVDEIVKGSLKDSAEAMELLKKRYKEMKEAGKAVLQGSPEINSNKIELPVEKPKRNDPCPCGSGKKYKKCCGV</sequence>
<accession>A0A7Y0K520</accession>
<keyword evidence="2" id="KW-1185">Reference proteome</keyword>